<dbReference type="Gene3D" id="3.40.190.10">
    <property type="entry name" value="Periplasmic binding protein-like II"/>
    <property type="match status" value="1"/>
</dbReference>
<dbReference type="EMBL" id="JANTHZ010000014">
    <property type="protein sequence ID" value="MCS0497709.1"/>
    <property type="molecule type" value="Genomic_DNA"/>
</dbReference>
<dbReference type="Gene3D" id="3.40.190.150">
    <property type="entry name" value="Bordetella uptake gene, domain 1"/>
    <property type="match status" value="1"/>
</dbReference>
<dbReference type="PANTHER" id="PTHR42928">
    <property type="entry name" value="TRICARBOXYLATE-BINDING PROTEIN"/>
    <property type="match status" value="1"/>
</dbReference>
<gene>
    <name evidence="3" type="ORF">NVS89_21685</name>
</gene>
<dbReference type="Proteomes" id="UP001151088">
    <property type="component" value="Unassembled WGS sequence"/>
</dbReference>
<name>A0A9X2T7Q7_9HYPH</name>
<dbReference type="InterPro" id="IPR042100">
    <property type="entry name" value="Bug_dom1"/>
</dbReference>
<keyword evidence="2" id="KW-0732">Signal</keyword>
<accession>A0A9X2T7Q7</accession>
<evidence type="ECO:0000313" key="4">
    <source>
        <dbReference type="Proteomes" id="UP001151088"/>
    </source>
</evidence>
<dbReference type="RefSeq" id="WP_258734861.1">
    <property type="nucleotide sequence ID" value="NZ_JANTHZ010000014.1"/>
</dbReference>
<dbReference type="InterPro" id="IPR005064">
    <property type="entry name" value="BUG"/>
</dbReference>
<feature type="chain" id="PRO_5040944768" evidence="2">
    <location>
        <begin position="22"/>
        <end position="320"/>
    </location>
</feature>
<evidence type="ECO:0000313" key="3">
    <source>
        <dbReference type="EMBL" id="MCS0497709.1"/>
    </source>
</evidence>
<sequence length="320" mass="33294">MRKMICALGASLCLFAAPVHAADYPTQPIKLVVPFAPGGSVDTVSRIVGQELTKELGQSIVVENRAGAGGNIGFEAVAAAAPDGYTLLMASSPLAVNVSLYKKLGYDPVKSFAPISLVALQPNVLVVNPELPVKSVAELIAYAKANPGKLNFGSSGLGASQHLAGELFKRRTGVDMVHVAYRGGGPAMTDLVAGRIQLMFETIPSAMPYISSGQLRPLAVTVDKRSAQLPDVPTMAEAGVTDFVARGWLGMAAPAGTPQPIIDKLNAAVVKALAEPAVAKRLTELGLVVQGTSPAEFASFLDSEIASFHTLITEAHITLN</sequence>
<dbReference type="PIRSF" id="PIRSF017082">
    <property type="entry name" value="YflP"/>
    <property type="match status" value="1"/>
</dbReference>
<dbReference type="PANTHER" id="PTHR42928:SF5">
    <property type="entry name" value="BLR1237 PROTEIN"/>
    <property type="match status" value="1"/>
</dbReference>
<dbReference type="CDD" id="cd13578">
    <property type="entry name" value="PBP2_Bug27"/>
    <property type="match status" value="1"/>
</dbReference>
<comment type="similarity">
    <text evidence="1">Belongs to the UPF0065 (bug) family.</text>
</comment>
<keyword evidence="4" id="KW-1185">Reference proteome</keyword>
<evidence type="ECO:0000256" key="2">
    <source>
        <dbReference type="SAM" id="SignalP"/>
    </source>
</evidence>
<dbReference type="Pfam" id="PF03401">
    <property type="entry name" value="TctC"/>
    <property type="match status" value="1"/>
</dbReference>
<comment type="caution">
    <text evidence="3">The sequence shown here is derived from an EMBL/GenBank/DDBJ whole genome shotgun (WGS) entry which is preliminary data.</text>
</comment>
<protein>
    <submittedName>
        <fullName evidence="3">Tripartite tricarboxylate transporter substrate binding protein</fullName>
    </submittedName>
</protein>
<reference evidence="3" key="1">
    <citation type="submission" date="2022-08" db="EMBL/GenBank/DDBJ databases">
        <authorList>
            <person name="Li F."/>
        </authorList>
    </citation>
    <scope>NUCLEOTIDE SEQUENCE</scope>
    <source>
        <strain evidence="3">MQZ15Z-1</strain>
    </source>
</reference>
<dbReference type="SUPFAM" id="SSF53850">
    <property type="entry name" value="Periplasmic binding protein-like II"/>
    <property type="match status" value="1"/>
</dbReference>
<organism evidence="3 4">
    <name type="scientific">Ancylobacter mangrovi</name>
    <dbReference type="NCBI Taxonomy" id="2972472"/>
    <lineage>
        <taxon>Bacteria</taxon>
        <taxon>Pseudomonadati</taxon>
        <taxon>Pseudomonadota</taxon>
        <taxon>Alphaproteobacteria</taxon>
        <taxon>Hyphomicrobiales</taxon>
        <taxon>Xanthobacteraceae</taxon>
        <taxon>Ancylobacter</taxon>
    </lineage>
</organism>
<feature type="signal peptide" evidence="2">
    <location>
        <begin position="1"/>
        <end position="21"/>
    </location>
</feature>
<dbReference type="AlphaFoldDB" id="A0A9X2T7Q7"/>
<evidence type="ECO:0000256" key="1">
    <source>
        <dbReference type="ARBA" id="ARBA00006987"/>
    </source>
</evidence>
<proteinExistence type="inferred from homology"/>